<evidence type="ECO:0000259" key="12">
    <source>
        <dbReference type="Pfam" id="PF00912"/>
    </source>
</evidence>
<name>A0A1I3RJH9_9BACL</name>
<dbReference type="STRING" id="46223.SAMN05421852_11049"/>
<dbReference type="InterPro" id="IPR001460">
    <property type="entry name" value="PCN-bd_Tpept"/>
</dbReference>
<dbReference type="SUPFAM" id="SSF49265">
    <property type="entry name" value="Fibronectin type III"/>
    <property type="match status" value="1"/>
</dbReference>
<dbReference type="AlphaFoldDB" id="A0A1I3RJH9"/>
<feature type="region of interest" description="Disordered" evidence="9">
    <location>
        <begin position="1"/>
        <end position="29"/>
    </location>
</feature>
<dbReference type="GO" id="GO:0008955">
    <property type="term" value="F:peptidoglycan glycosyltransferase activity"/>
    <property type="evidence" value="ECO:0007669"/>
    <property type="project" value="UniProtKB-EC"/>
</dbReference>
<dbReference type="EMBL" id="FORR01000010">
    <property type="protein sequence ID" value="SFJ46190.1"/>
    <property type="molecule type" value="Genomic_DNA"/>
</dbReference>
<proteinExistence type="predicted"/>
<evidence type="ECO:0000256" key="2">
    <source>
        <dbReference type="ARBA" id="ARBA00022670"/>
    </source>
</evidence>
<feature type="domain" description="Penicillin-binding protein transpeptidase" evidence="11">
    <location>
        <begin position="379"/>
        <end position="649"/>
    </location>
</feature>
<dbReference type="Pfam" id="PF00912">
    <property type="entry name" value="Transgly"/>
    <property type="match status" value="1"/>
</dbReference>
<accession>A0A1I3RJH9</accession>
<reference evidence="13 14" key="1">
    <citation type="submission" date="2016-10" db="EMBL/GenBank/DDBJ databases">
        <authorList>
            <person name="de Groot N.N."/>
        </authorList>
    </citation>
    <scope>NUCLEOTIDE SEQUENCE [LARGE SCALE GENOMIC DNA]</scope>
    <source>
        <strain evidence="13 14">DSM 44778</strain>
    </source>
</reference>
<dbReference type="Pfam" id="PF00905">
    <property type="entry name" value="Transpeptidase"/>
    <property type="match status" value="1"/>
</dbReference>
<keyword evidence="10" id="KW-0472">Membrane</keyword>
<keyword evidence="3" id="KW-0328">Glycosyltransferase</keyword>
<dbReference type="Gene3D" id="1.10.3810.10">
    <property type="entry name" value="Biosynthetic peptidoglycan transglycosylase-like"/>
    <property type="match status" value="1"/>
</dbReference>
<keyword evidence="10" id="KW-0812">Transmembrane</keyword>
<comment type="catalytic activity">
    <reaction evidence="8">
        <text>[GlcNAc-(1-&gt;4)-Mur2Ac(oyl-L-Ala-gamma-D-Glu-L-Lys-D-Ala-D-Ala)](n)-di-trans,octa-cis-undecaprenyl diphosphate + beta-D-GlcNAc-(1-&gt;4)-Mur2Ac(oyl-L-Ala-gamma-D-Glu-L-Lys-D-Ala-D-Ala)-di-trans,octa-cis-undecaprenyl diphosphate = [GlcNAc-(1-&gt;4)-Mur2Ac(oyl-L-Ala-gamma-D-Glu-L-Lys-D-Ala-D-Ala)](n+1)-di-trans,octa-cis-undecaprenyl diphosphate + di-trans,octa-cis-undecaprenyl diphosphate + H(+)</text>
        <dbReference type="Rhea" id="RHEA:23708"/>
        <dbReference type="Rhea" id="RHEA-COMP:9602"/>
        <dbReference type="Rhea" id="RHEA-COMP:9603"/>
        <dbReference type="ChEBI" id="CHEBI:15378"/>
        <dbReference type="ChEBI" id="CHEBI:58405"/>
        <dbReference type="ChEBI" id="CHEBI:60033"/>
        <dbReference type="ChEBI" id="CHEBI:78435"/>
        <dbReference type="EC" id="2.4.99.28"/>
    </reaction>
</comment>
<keyword evidence="10" id="KW-1133">Transmembrane helix</keyword>
<dbReference type="PANTHER" id="PTHR32282:SF33">
    <property type="entry name" value="PEPTIDOGLYCAN GLYCOSYLTRANSFERASE"/>
    <property type="match status" value="1"/>
</dbReference>
<protein>
    <submittedName>
        <fullName evidence="13">Penicillin-binding protein 2A</fullName>
    </submittedName>
</protein>
<dbReference type="GO" id="GO:0008658">
    <property type="term" value="F:penicillin binding"/>
    <property type="evidence" value="ECO:0007669"/>
    <property type="project" value="InterPro"/>
</dbReference>
<dbReference type="GO" id="GO:0006508">
    <property type="term" value="P:proteolysis"/>
    <property type="evidence" value="ECO:0007669"/>
    <property type="project" value="UniProtKB-KW"/>
</dbReference>
<dbReference type="InterPro" id="IPR001264">
    <property type="entry name" value="Glyco_trans_51"/>
</dbReference>
<organism evidence="13 14">
    <name type="scientific">Thermoflavimicrobium dichotomicum</name>
    <dbReference type="NCBI Taxonomy" id="46223"/>
    <lineage>
        <taxon>Bacteria</taxon>
        <taxon>Bacillati</taxon>
        <taxon>Bacillota</taxon>
        <taxon>Bacilli</taxon>
        <taxon>Bacillales</taxon>
        <taxon>Thermoactinomycetaceae</taxon>
        <taxon>Thermoflavimicrobium</taxon>
    </lineage>
</organism>
<dbReference type="InterPro" id="IPR050396">
    <property type="entry name" value="Glycosyltr_51/Transpeptidase"/>
</dbReference>
<dbReference type="InterPro" id="IPR003961">
    <property type="entry name" value="FN3_dom"/>
</dbReference>
<evidence type="ECO:0000256" key="4">
    <source>
        <dbReference type="ARBA" id="ARBA00022679"/>
    </source>
</evidence>
<keyword evidence="1" id="KW-0121">Carboxypeptidase</keyword>
<evidence type="ECO:0000256" key="6">
    <source>
        <dbReference type="ARBA" id="ARBA00023268"/>
    </source>
</evidence>
<feature type="compositionally biased region" description="Basic residues" evidence="9">
    <location>
        <begin position="17"/>
        <end position="29"/>
    </location>
</feature>
<keyword evidence="4" id="KW-0808">Transferase</keyword>
<dbReference type="RefSeq" id="WP_093230323.1">
    <property type="nucleotide sequence ID" value="NZ_FORR01000010.1"/>
</dbReference>
<dbReference type="InterPro" id="IPR012338">
    <property type="entry name" value="Beta-lactam/transpept-like"/>
</dbReference>
<dbReference type="InterPro" id="IPR036950">
    <property type="entry name" value="PBP_transglycosylase"/>
</dbReference>
<dbReference type="Proteomes" id="UP000199545">
    <property type="component" value="Unassembled WGS sequence"/>
</dbReference>
<evidence type="ECO:0000256" key="10">
    <source>
        <dbReference type="SAM" id="Phobius"/>
    </source>
</evidence>
<evidence type="ECO:0000256" key="9">
    <source>
        <dbReference type="SAM" id="MobiDB-lite"/>
    </source>
</evidence>
<dbReference type="InterPro" id="IPR036116">
    <property type="entry name" value="FN3_sf"/>
</dbReference>
<evidence type="ECO:0000256" key="8">
    <source>
        <dbReference type="ARBA" id="ARBA00049902"/>
    </source>
</evidence>
<dbReference type="PANTHER" id="PTHR32282">
    <property type="entry name" value="BINDING PROTEIN TRANSPEPTIDASE, PUTATIVE-RELATED"/>
    <property type="match status" value="1"/>
</dbReference>
<keyword evidence="6" id="KW-0511">Multifunctional enzyme</keyword>
<dbReference type="Gene3D" id="2.60.40.10">
    <property type="entry name" value="Immunoglobulins"/>
    <property type="match status" value="1"/>
</dbReference>
<feature type="domain" description="Glycosyl transferase family 51" evidence="12">
    <location>
        <begin position="86"/>
        <end position="270"/>
    </location>
</feature>
<dbReference type="OrthoDB" id="9766909at2"/>
<dbReference type="GO" id="GO:0009002">
    <property type="term" value="F:serine-type D-Ala-D-Ala carboxypeptidase activity"/>
    <property type="evidence" value="ECO:0007669"/>
    <property type="project" value="UniProtKB-EC"/>
</dbReference>
<feature type="region of interest" description="Disordered" evidence="9">
    <location>
        <begin position="854"/>
        <end position="881"/>
    </location>
</feature>
<gene>
    <name evidence="13" type="ORF">SAMN05421852_11049</name>
</gene>
<keyword evidence="5" id="KW-0378">Hydrolase</keyword>
<dbReference type="SUPFAM" id="SSF53955">
    <property type="entry name" value="Lysozyme-like"/>
    <property type="match status" value="1"/>
</dbReference>
<keyword evidence="2" id="KW-0645">Protease</keyword>
<evidence type="ECO:0000256" key="7">
    <source>
        <dbReference type="ARBA" id="ARBA00034000"/>
    </source>
</evidence>
<dbReference type="InterPro" id="IPR013783">
    <property type="entry name" value="Ig-like_fold"/>
</dbReference>
<dbReference type="CDD" id="cd00063">
    <property type="entry name" value="FN3"/>
    <property type="match status" value="1"/>
</dbReference>
<evidence type="ECO:0000256" key="3">
    <source>
        <dbReference type="ARBA" id="ARBA00022676"/>
    </source>
</evidence>
<keyword evidence="14" id="KW-1185">Reference proteome</keyword>
<evidence type="ECO:0000313" key="13">
    <source>
        <dbReference type="EMBL" id="SFJ46190.1"/>
    </source>
</evidence>
<dbReference type="InterPro" id="IPR023346">
    <property type="entry name" value="Lysozyme-like_dom_sf"/>
</dbReference>
<evidence type="ECO:0000256" key="5">
    <source>
        <dbReference type="ARBA" id="ARBA00022801"/>
    </source>
</evidence>
<sequence length="881" mass="98226">MNDYHRMDQPTLSRSQRLSRKSGRGNDKKKKKGSVWLFFKWFMLGMLVLFLGGFSWAAYIFLTTEKPPLDAIAKINYSSVVKDAKGTEIGRIGREQREFIDIQTLKKTNPLLVQTIKKVEDVRFDQHSGIDYFGLGRALVKNIIHLGNAEGGGTITMQVARNIILNNKEKTYTRKIRELAIAKHLGESYDKEKILEAYLNYIDFHPRAKGIAMAAKLYFDKDLKKDTLTPEQVAILCGLPKSPSGYNPTSQNPKIVKRAQERRDLILGKMATEDEMPALISQSEAEKYKQQPLSAKNYTQKYLKGDNTLAAAYLDLVDEELEKLEADGKLEPNALNRGLVIYTNLEQKVQKAVDKALKNDDLYVSKSGKKQTPKQFDAGITVIKPDTGAVVAVGGGRQYQPTFTNRALEPRQPGSSIKPLTVYTPAIEKGYNEYTKIKDEEIYVGDKKIENFTKRYYGEIYFKDNVKQSLNASTVKILQSVVGLPTAFNYAKSLGLPLVPEDQNVSPLALGGLTKGVSTLDMAQAFTVYPQSDGKVKKAYTIEKIVDPASGEIYNHSVDEKDVFTPKASYYMTRMLKAVVMEDGGTGTSARLKDGRPVAGKTGTSQLEKDVWFVGYTPQYVAAVNVFNLQKPYAPISSKVPASIFSEFMSEALEGVPAKDFPRPPGVVDPQPPAPETKEKLALTGHYNEESKAVELKWTDLGKDYSYQLLKGEGNPSTPVPVSGTSYLDKDVKEGKTYAYQVVAVNKSKPDEKLESNVETITVSGKKEEEKCQQIGPDGKYDLNDPACKRWCDEHKEDPKCKEERTNNDCGPGVSDDVCDRANNKAKEWCRNSTDPQCEQQVKQCIIRQNGVTTGCRPPQDQGGGGGQPPRPPFQMFIRRF</sequence>
<evidence type="ECO:0000313" key="14">
    <source>
        <dbReference type="Proteomes" id="UP000199545"/>
    </source>
</evidence>
<comment type="catalytic activity">
    <reaction evidence="7">
        <text>Preferential cleavage: (Ac)2-L-Lys-D-Ala-|-D-Ala. Also transpeptidation of peptidyl-alanyl moieties that are N-acyl substituents of D-alanine.</text>
        <dbReference type="EC" id="3.4.16.4"/>
    </reaction>
</comment>
<dbReference type="Gene3D" id="3.40.710.10">
    <property type="entry name" value="DD-peptidase/beta-lactamase superfamily"/>
    <property type="match status" value="1"/>
</dbReference>
<evidence type="ECO:0000259" key="11">
    <source>
        <dbReference type="Pfam" id="PF00905"/>
    </source>
</evidence>
<evidence type="ECO:0000256" key="1">
    <source>
        <dbReference type="ARBA" id="ARBA00022645"/>
    </source>
</evidence>
<dbReference type="SUPFAM" id="SSF56601">
    <property type="entry name" value="beta-lactamase/transpeptidase-like"/>
    <property type="match status" value="1"/>
</dbReference>
<feature type="transmembrane region" description="Helical" evidence="10">
    <location>
        <begin position="38"/>
        <end position="62"/>
    </location>
</feature>